<dbReference type="InterPro" id="IPR029069">
    <property type="entry name" value="HotDog_dom_sf"/>
</dbReference>
<dbReference type="Proteomes" id="UP000503540">
    <property type="component" value="Chromosome"/>
</dbReference>
<evidence type="ECO:0000313" key="6">
    <source>
        <dbReference type="Proteomes" id="UP000503540"/>
    </source>
</evidence>
<gene>
    <name evidence="5" type="ORF">F5544_31275</name>
</gene>
<dbReference type="KEGG" id="nah:F5544_31275"/>
<dbReference type="Pfam" id="PF02551">
    <property type="entry name" value="Acyl_CoA_thio"/>
    <property type="match status" value="1"/>
</dbReference>
<feature type="domain" description="Acyl-CoA thioesterase-like N-terminal HotDog" evidence="4">
    <location>
        <begin position="29"/>
        <end position="104"/>
    </location>
</feature>
<evidence type="ECO:0000313" key="5">
    <source>
        <dbReference type="EMBL" id="QIS14097.1"/>
    </source>
</evidence>
<keyword evidence="2" id="KW-0378">Hydrolase</keyword>
<dbReference type="EMBL" id="CP046172">
    <property type="protein sequence ID" value="QIS14097.1"/>
    <property type="molecule type" value="Genomic_DNA"/>
</dbReference>
<dbReference type="CDD" id="cd03444">
    <property type="entry name" value="Thioesterase_II_repeat1"/>
    <property type="match status" value="1"/>
</dbReference>
<evidence type="ECO:0000259" key="4">
    <source>
        <dbReference type="Pfam" id="PF13622"/>
    </source>
</evidence>
<evidence type="ECO:0000256" key="1">
    <source>
        <dbReference type="ARBA" id="ARBA00006538"/>
    </source>
</evidence>
<sequence length="272" mass="30143">MVRLIDTLTVERVDAAMFRRRGNPGTEMARTFGGELAAQAVAAAVQCVPDGFALHSIHNYFVRRGNPEADIEFDVVTVRDSRSFALRRVVGRQEGLETIALDASFHTGARGVEHTLPCPPAPRPERLADYQPGDPGYEWFAAIDFDPCWSVRRVPDTFLGADQPRQQMWIRYGAPMPEDPTLHVCALTYAADITMLGAAMALYWGTPVQTVALDFGIRFLRPCRVDEWLLFDQVSPSAADGRAFVEGKVYDRGGRLVASVSQERMLRLADAA</sequence>
<feature type="domain" description="Acyl-CoA thioesterase 2 C-terminal" evidence="3">
    <location>
        <begin position="143"/>
        <end position="263"/>
    </location>
</feature>
<dbReference type="GO" id="GO:0047617">
    <property type="term" value="F:fatty acyl-CoA hydrolase activity"/>
    <property type="evidence" value="ECO:0007669"/>
    <property type="project" value="InterPro"/>
</dbReference>
<dbReference type="InterPro" id="IPR042171">
    <property type="entry name" value="Acyl-CoA_hotdog"/>
</dbReference>
<dbReference type="GO" id="GO:0006637">
    <property type="term" value="P:acyl-CoA metabolic process"/>
    <property type="evidence" value="ECO:0007669"/>
    <property type="project" value="InterPro"/>
</dbReference>
<protein>
    <submittedName>
        <fullName evidence="5">Acyl-CoA thioesterase II</fullName>
    </submittedName>
</protein>
<evidence type="ECO:0000259" key="3">
    <source>
        <dbReference type="Pfam" id="PF02551"/>
    </source>
</evidence>
<dbReference type="RefSeq" id="WP_167476550.1">
    <property type="nucleotide sequence ID" value="NZ_CP046172.1"/>
</dbReference>
<dbReference type="AlphaFoldDB" id="A0A6G9YM02"/>
<proteinExistence type="inferred from homology"/>
<name>A0A6G9YM02_9NOCA</name>
<dbReference type="Pfam" id="PF13622">
    <property type="entry name" value="4HBT_3"/>
    <property type="match status" value="1"/>
</dbReference>
<dbReference type="PANTHER" id="PTHR11066">
    <property type="entry name" value="ACYL-COA THIOESTERASE"/>
    <property type="match status" value="1"/>
</dbReference>
<evidence type="ECO:0000256" key="2">
    <source>
        <dbReference type="ARBA" id="ARBA00022801"/>
    </source>
</evidence>
<dbReference type="InterPro" id="IPR049449">
    <property type="entry name" value="TesB_ACOT8-like_N"/>
</dbReference>
<dbReference type="Gene3D" id="2.40.160.210">
    <property type="entry name" value="Acyl-CoA thioesterase, double hotdog domain"/>
    <property type="match status" value="1"/>
</dbReference>
<dbReference type="SUPFAM" id="SSF54637">
    <property type="entry name" value="Thioesterase/thiol ester dehydrase-isomerase"/>
    <property type="match status" value="2"/>
</dbReference>
<comment type="similarity">
    <text evidence="1">Belongs to the C/M/P thioester hydrolase family.</text>
</comment>
<organism evidence="5 6">
    <name type="scientific">Nocardia arthritidis</name>
    <dbReference type="NCBI Taxonomy" id="228602"/>
    <lineage>
        <taxon>Bacteria</taxon>
        <taxon>Bacillati</taxon>
        <taxon>Actinomycetota</taxon>
        <taxon>Actinomycetes</taxon>
        <taxon>Mycobacteriales</taxon>
        <taxon>Nocardiaceae</taxon>
        <taxon>Nocardia</taxon>
    </lineage>
</organism>
<reference evidence="5 6" key="1">
    <citation type="journal article" date="2019" name="ACS Chem. Biol.">
        <title>Identification and Mobilization of a Cryptic Antibiotic Biosynthesis Gene Locus from a Human-Pathogenic Nocardia Isolate.</title>
        <authorList>
            <person name="Herisse M."/>
            <person name="Ishida K."/>
            <person name="Porter J.L."/>
            <person name="Howden B."/>
            <person name="Hertweck C."/>
            <person name="Stinear T.P."/>
            <person name="Pidot S.J."/>
        </authorList>
    </citation>
    <scope>NUCLEOTIDE SEQUENCE [LARGE SCALE GENOMIC DNA]</scope>
    <source>
        <strain evidence="5 6">AUSMDU00012717</strain>
    </source>
</reference>
<keyword evidence="6" id="KW-1185">Reference proteome</keyword>
<dbReference type="InterPro" id="IPR003703">
    <property type="entry name" value="Acyl_CoA_thio"/>
</dbReference>
<dbReference type="InterPro" id="IPR025652">
    <property type="entry name" value="TesB_C"/>
</dbReference>
<accession>A0A6G9YM02</accession>
<dbReference type="PANTHER" id="PTHR11066:SF34">
    <property type="entry name" value="ACYL-COENZYME A THIOESTERASE 8"/>
    <property type="match status" value="1"/>
</dbReference>
<dbReference type="GO" id="GO:0009062">
    <property type="term" value="P:fatty acid catabolic process"/>
    <property type="evidence" value="ECO:0007669"/>
    <property type="project" value="TreeGrafter"/>
</dbReference>